<accession>A0AAD7HXK4</accession>
<sequence>IIAFVMDNATNNDTLVEAFERRCKEKNFTFSASHARMRCMPHTIHLSALKLLEAIGVLTKEEKDAAKTNTRGNCYQESATASPRRAADEEAGDTSDAIDDETVKPGSVIGSALRKIVRHVRSSPQRRQKWAAEVLASGEQKPLMLILDVKTRWSSTHQMLRLCILFSKLRGDI</sequence>
<evidence type="ECO:0000256" key="1">
    <source>
        <dbReference type="ARBA" id="ARBA00004123"/>
    </source>
</evidence>
<evidence type="ECO:0000313" key="7">
    <source>
        <dbReference type="EMBL" id="KAJ7730736.1"/>
    </source>
</evidence>
<dbReference type="SUPFAM" id="SSF53098">
    <property type="entry name" value="Ribonuclease H-like"/>
    <property type="match status" value="1"/>
</dbReference>
<dbReference type="PANTHER" id="PTHR46481:SF10">
    <property type="entry name" value="ZINC FINGER BED DOMAIN-CONTAINING PROTEIN 39"/>
    <property type="match status" value="1"/>
</dbReference>
<evidence type="ECO:0000256" key="5">
    <source>
        <dbReference type="ARBA" id="ARBA00023242"/>
    </source>
</evidence>
<protein>
    <submittedName>
        <fullName evidence="7">Uncharacterized protein</fullName>
    </submittedName>
</protein>
<dbReference type="InterPro" id="IPR012337">
    <property type="entry name" value="RNaseH-like_sf"/>
</dbReference>
<organism evidence="7 8">
    <name type="scientific">Mycena metata</name>
    <dbReference type="NCBI Taxonomy" id="1033252"/>
    <lineage>
        <taxon>Eukaryota</taxon>
        <taxon>Fungi</taxon>
        <taxon>Dikarya</taxon>
        <taxon>Basidiomycota</taxon>
        <taxon>Agaricomycotina</taxon>
        <taxon>Agaricomycetes</taxon>
        <taxon>Agaricomycetidae</taxon>
        <taxon>Agaricales</taxon>
        <taxon>Marasmiineae</taxon>
        <taxon>Mycenaceae</taxon>
        <taxon>Mycena</taxon>
    </lineage>
</organism>
<dbReference type="EMBL" id="JARKIB010000157">
    <property type="protein sequence ID" value="KAJ7730736.1"/>
    <property type="molecule type" value="Genomic_DNA"/>
</dbReference>
<dbReference type="GO" id="GO:0005634">
    <property type="term" value="C:nucleus"/>
    <property type="evidence" value="ECO:0007669"/>
    <property type="project" value="UniProtKB-SubCell"/>
</dbReference>
<evidence type="ECO:0000256" key="3">
    <source>
        <dbReference type="ARBA" id="ARBA00022771"/>
    </source>
</evidence>
<keyword evidence="3" id="KW-0863">Zinc-finger</keyword>
<dbReference type="PANTHER" id="PTHR46481">
    <property type="entry name" value="ZINC FINGER BED DOMAIN-CONTAINING PROTEIN 4"/>
    <property type="match status" value="1"/>
</dbReference>
<proteinExistence type="predicted"/>
<comment type="subcellular location">
    <subcellularLocation>
        <location evidence="1">Nucleus</location>
    </subcellularLocation>
</comment>
<evidence type="ECO:0000256" key="4">
    <source>
        <dbReference type="ARBA" id="ARBA00022833"/>
    </source>
</evidence>
<dbReference type="GO" id="GO:0008270">
    <property type="term" value="F:zinc ion binding"/>
    <property type="evidence" value="ECO:0007669"/>
    <property type="project" value="UniProtKB-KW"/>
</dbReference>
<keyword evidence="5" id="KW-0539">Nucleus</keyword>
<dbReference type="Proteomes" id="UP001215598">
    <property type="component" value="Unassembled WGS sequence"/>
</dbReference>
<reference evidence="7" key="1">
    <citation type="submission" date="2023-03" db="EMBL/GenBank/DDBJ databases">
        <title>Massive genome expansion in bonnet fungi (Mycena s.s.) driven by repeated elements and novel gene families across ecological guilds.</title>
        <authorList>
            <consortium name="Lawrence Berkeley National Laboratory"/>
            <person name="Harder C.B."/>
            <person name="Miyauchi S."/>
            <person name="Viragh M."/>
            <person name="Kuo A."/>
            <person name="Thoen E."/>
            <person name="Andreopoulos B."/>
            <person name="Lu D."/>
            <person name="Skrede I."/>
            <person name="Drula E."/>
            <person name="Henrissat B."/>
            <person name="Morin E."/>
            <person name="Kohler A."/>
            <person name="Barry K."/>
            <person name="LaButti K."/>
            <person name="Morin E."/>
            <person name="Salamov A."/>
            <person name="Lipzen A."/>
            <person name="Mereny Z."/>
            <person name="Hegedus B."/>
            <person name="Baldrian P."/>
            <person name="Stursova M."/>
            <person name="Weitz H."/>
            <person name="Taylor A."/>
            <person name="Grigoriev I.V."/>
            <person name="Nagy L.G."/>
            <person name="Martin F."/>
            <person name="Kauserud H."/>
        </authorList>
    </citation>
    <scope>NUCLEOTIDE SEQUENCE</scope>
    <source>
        <strain evidence="7">CBHHK182m</strain>
    </source>
</reference>
<keyword evidence="2" id="KW-0479">Metal-binding</keyword>
<feature type="region of interest" description="Disordered" evidence="6">
    <location>
        <begin position="66"/>
        <end position="101"/>
    </location>
</feature>
<feature type="compositionally biased region" description="Acidic residues" evidence="6">
    <location>
        <begin position="89"/>
        <end position="100"/>
    </location>
</feature>
<feature type="non-terminal residue" evidence="7">
    <location>
        <position position="173"/>
    </location>
</feature>
<comment type="caution">
    <text evidence="7">The sequence shown here is derived from an EMBL/GenBank/DDBJ whole genome shotgun (WGS) entry which is preliminary data.</text>
</comment>
<name>A0AAD7HXK4_9AGAR</name>
<keyword evidence="8" id="KW-1185">Reference proteome</keyword>
<evidence type="ECO:0000256" key="6">
    <source>
        <dbReference type="SAM" id="MobiDB-lite"/>
    </source>
</evidence>
<keyword evidence="4" id="KW-0862">Zinc</keyword>
<gene>
    <name evidence="7" type="ORF">B0H16DRAFT_1329813</name>
</gene>
<dbReference type="InterPro" id="IPR052035">
    <property type="entry name" value="ZnF_BED_domain_contain"/>
</dbReference>
<evidence type="ECO:0000313" key="8">
    <source>
        <dbReference type="Proteomes" id="UP001215598"/>
    </source>
</evidence>
<dbReference type="AlphaFoldDB" id="A0AAD7HXK4"/>
<evidence type="ECO:0000256" key="2">
    <source>
        <dbReference type="ARBA" id="ARBA00022723"/>
    </source>
</evidence>
<feature type="compositionally biased region" description="Polar residues" evidence="6">
    <location>
        <begin position="67"/>
        <end position="81"/>
    </location>
</feature>